<evidence type="ECO:0000256" key="6">
    <source>
        <dbReference type="RuleBase" id="RU000461"/>
    </source>
</evidence>
<keyword evidence="7" id="KW-0812">Transmembrane</keyword>
<sequence length="475" mass="54151">MGLLTVLSELLSQIDLFLCLYGLVGYTLTLVIYRLYFSPLSSFPGPKLTAATEWYEIYYQLVKGGQFFRKLPEWHERYGPIVRINPTELHISDPEFYDTIYTTDRRDKLPLHSSLPTVPSSGQSTIDHFLHRKRRAALNPFFSKPNIQKFVPFIQSRVDILINRINNEYKGTESFPSLAWIMNLVLALPHGVLKKIAPEKWRPILDWLEDLRIELRAVMYGTKEKDDTPRSTIFHEIMKSDLPPEEKTEHRLHEEAQVVVGAGVETTKWTLTVAMFHLISKPELLSRLRAEILTVFPDPSSPPSLATLEKLPYLTAVGQEAIRLSMGPVQHLPRLAHNPLPYTDPKTGRTYIIPAGTPLSCATPIIHHNELIFPSSHSFIPERWLPDPITGLPPRVKIPSGEEKPLSKYLVSFSKGSRQCLGMNLAYAELYIALASFVRKCEFELWETNHEAVELWAEYVINVPKPGTGVRVKVL</sequence>
<keyword evidence="6" id="KW-0560">Oxidoreductase</keyword>
<dbReference type="PRINTS" id="PR00463">
    <property type="entry name" value="EP450I"/>
</dbReference>
<dbReference type="InterPro" id="IPR001128">
    <property type="entry name" value="Cyt_P450"/>
</dbReference>
<evidence type="ECO:0000313" key="9">
    <source>
        <dbReference type="Proteomes" id="UP000322873"/>
    </source>
</evidence>
<keyword evidence="4" id="KW-0843">Virulence</keyword>
<keyword evidence="7" id="KW-1133">Transmembrane helix</keyword>
<dbReference type="Gene3D" id="1.10.630.10">
    <property type="entry name" value="Cytochrome P450"/>
    <property type="match status" value="1"/>
</dbReference>
<evidence type="ECO:0000256" key="1">
    <source>
        <dbReference type="ARBA" id="ARBA00001971"/>
    </source>
</evidence>
<dbReference type="InterPro" id="IPR036396">
    <property type="entry name" value="Cyt_P450_sf"/>
</dbReference>
<dbReference type="SUPFAM" id="SSF48264">
    <property type="entry name" value="Cytochrome P450"/>
    <property type="match status" value="1"/>
</dbReference>
<comment type="similarity">
    <text evidence="6">Belongs to the cytochrome P450 family.</text>
</comment>
<evidence type="ECO:0008006" key="10">
    <source>
        <dbReference type="Google" id="ProtNLM"/>
    </source>
</evidence>
<dbReference type="EMBL" id="VICG01000002">
    <property type="protein sequence ID" value="KAA8574635.1"/>
    <property type="molecule type" value="Genomic_DNA"/>
</dbReference>
<dbReference type="InterPro" id="IPR002401">
    <property type="entry name" value="Cyt_P450_E_grp-I"/>
</dbReference>
<dbReference type="CDD" id="cd11062">
    <property type="entry name" value="CYP58-like"/>
    <property type="match status" value="1"/>
</dbReference>
<accession>A0A5M9K742</accession>
<protein>
    <recommendedName>
        <fullName evidence="10">Cytochrome P450</fullName>
    </recommendedName>
</protein>
<dbReference type="GO" id="GO:0005506">
    <property type="term" value="F:iron ion binding"/>
    <property type="evidence" value="ECO:0007669"/>
    <property type="project" value="InterPro"/>
</dbReference>
<feature type="transmembrane region" description="Helical" evidence="7">
    <location>
        <begin position="14"/>
        <end position="37"/>
    </location>
</feature>
<name>A0A5M9K742_MONFR</name>
<proteinExistence type="inferred from homology"/>
<dbReference type="PRINTS" id="PR00385">
    <property type="entry name" value="P450"/>
</dbReference>
<keyword evidence="5 6" id="KW-0349">Heme</keyword>
<dbReference type="InterPro" id="IPR017972">
    <property type="entry name" value="Cyt_P450_CS"/>
</dbReference>
<dbReference type="Proteomes" id="UP000322873">
    <property type="component" value="Unassembled WGS sequence"/>
</dbReference>
<evidence type="ECO:0000256" key="4">
    <source>
        <dbReference type="ARBA" id="ARBA00023026"/>
    </source>
</evidence>
<dbReference type="PANTHER" id="PTHR24305:SF231">
    <property type="entry name" value="P450, PUTATIVE (EUROFUNG)-RELATED"/>
    <property type="match status" value="1"/>
</dbReference>
<keyword evidence="9" id="KW-1185">Reference proteome</keyword>
<evidence type="ECO:0000313" key="8">
    <source>
        <dbReference type="EMBL" id="KAA8574635.1"/>
    </source>
</evidence>
<feature type="binding site" description="axial binding residue" evidence="5">
    <location>
        <position position="420"/>
    </location>
    <ligand>
        <name>heme</name>
        <dbReference type="ChEBI" id="CHEBI:30413"/>
    </ligand>
    <ligandPart>
        <name>Fe</name>
        <dbReference type="ChEBI" id="CHEBI:18248"/>
    </ligandPart>
</feature>
<keyword evidence="6" id="KW-0503">Monooxygenase</keyword>
<evidence type="ECO:0000256" key="5">
    <source>
        <dbReference type="PIRSR" id="PIRSR602401-1"/>
    </source>
</evidence>
<organism evidence="8 9">
    <name type="scientific">Monilinia fructicola</name>
    <name type="common">Brown rot fungus</name>
    <name type="synonym">Ciboria fructicola</name>
    <dbReference type="NCBI Taxonomy" id="38448"/>
    <lineage>
        <taxon>Eukaryota</taxon>
        <taxon>Fungi</taxon>
        <taxon>Dikarya</taxon>
        <taxon>Ascomycota</taxon>
        <taxon>Pezizomycotina</taxon>
        <taxon>Leotiomycetes</taxon>
        <taxon>Helotiales</taxon>
        <taxon>Sclerotiniaceae</taxon>
        <taxon>Monilinia</taxon>
    </lineage>
</organism>
<keyword evidence="7" id="KW-0472">Membrane</keyword>
<evidence type="ECO:0000256" key="7">
    <source>
        <dbReference type="SAM" id="Phobius"/>
    </source>
</evidence>
<dbReference type="AlphaFoldDB" id="A0A5M9K742"/>
<dbReference type="InterPro" id="IPR050121">
    <property type="entry name" value="Cytochrome_P450_monoxygenase"/>
</dbReference>
<comment type="caution">
    <text evidence="8">The sequence shown here is derived from an EMBL/GenBank/DDBJ whole genome shotgun (WGS) entry which is preliminary data.</text>
</comment>
<dbReference type="GO" id="GO:0016705">
    <property type="term" value="F:oxidoreductase activity, acting on paired donors, with incorporation or reduction of molecular oxygen"/>
    <property type="evidence" value="ECO:0007669"/>
    <property type="project" value="InterPro"/>
</dbReference>
<evidence type="ECO:0000256" key="3">
    <source>
        <dbReference type="ARBA" id="ARBA00023004"/>
    </source>
</evidence>
<comment type="cofactor">
    <cofactor evidence="1 5">
        <name>heme</name>
        <dbReference type="ChEBI" id="CHEBI:30413"/>
    </cofactor>
</comment>
<dbReference type="GO" id="GO:0020037">
    <property type="term" value="F:heme binding"/>
    <property type="evidence" value="ECO:0007669"/>
    <property type="project" value="InterPro"/>
</dbReference>
<dbReference type="Pfam" id="PF00067">
    <property type="entry name" value="p450"/>
    <property type="match status" value="1"/>
</dbReference>
<dbReference type="PROSITE" id="PS00086">
    <property type="entry name" value="CYTOCHROME_P450"/>
    <property type="match status" value="1"/>
</dbReference>
<keyword evidence="3 5" id="KW-0408">Iron</keyword>
<evidence type="ECO:0000256" key="2">
    <source>
        <dbReference type="ARBA" id="ARBA00022723"/>
    </source>
</evidence>
<reference evidence="8 9" key="1">
    <citation type="submission" date="2019-06" db="EMBL/GenBank/DDBJ databases">
        <title>Genome Sequence of the Brown Rot Fungal Pathogen Monilinia fructicola.</title>
        <authorList>
            <person name="De Miccolis Angelini R.M."/>
            <person name="Landi L."/>
            <person name="Abate D."/>
            <person name="Pollastro S."/>
            <person name="Romanazzi G."/>
            <person name="Faretra F."/>
        </authorList>
    </citation>
    <scope>NUCLEOTIDE SEQUENCE [LARGE SCALE GENOMIC DNA]</scope>
    <source>
        <strain evidence="8 9">Mfrc123</strain>
    </source>
</reference>
<keyword evidence="2 5" id="KW-0479">Metal-binding</keyword>
<dbReference type="GO" id="GO:0004497">
    <property type="term" value="F:monooxygenase activity"/>
    <property type="evidence" value="ECO:0007669"/>
    <property type="project" value="UniProtKB-KW"/>
</dbReference>
<dbReference type="VEuPathDB" id="FungiDB:MFRU_030g00260"/>
<dbReference type="PANTHER" id="PTHR24305">
    <property type="entry name" value="CYTOCHROME P450"/>
    <property type="match status" value="1"/>
</dbReference>
<gene>
    <name evidence="8" type="ORF">EYC84_003886</name>
</gene>